<proteinExistence type="predicted"/>
<sequence length="264" mass="29705">MASTYCPSNNIHHIRSSSLTSISHPSTIQVEDKICKLKTWEASTSTTPTADAICRGLLSLQGLYDCVDDLLTLPSTQQALTQNRYMKFSNELLDQSISLLDVCGSLRDLLSEVKENVRDVQSAVRRRKDDVRVTTSFIKKLKKDFRKAISSLKHIDDKIGGMPLLDRDHLLSSVARVLRDVTVVSTSVFRSLLLLLSGSVAKSKTTRWSVVSNMIPKGTVENKDQLQVFNEELQRHNEEIENGLECMFRRLIKTRASLLNILSN</sequence>
<keyword evidence="2" id="KW-1185">Reference proteome</keyword>
<dbReference type="EMBL" id="CM042064">
    <property type="protein sequence ID" value="KAI3665299.1"/>
    <property type="molecule type" value="Genomic_DNA"/>
</dbReference>
<protein>
    <submittedName>
        <fullName evidence="1">Uncharacterized protein</fullName>
    </submittedName>
</protein>
<reference evidence="2" key="1">
    <citation type="journal article" date="2022" name="Mol. Ecol. Resour.">
        <title>The genomes of chicory, endive, great burdock and yacon provide insights into Asteraceae palaeo-polyploidization history and plant inulin production.</title>
        <authorList>
            <person name="Fan W."/>
            <person name="Wang S."/>
            <person name="Wang H."/>
            <person name="Wang A."/>
            <person name="Jiang F."/>
            <person name="Liu H."/>
            <person name="Zhao H."/>
            <person name="Xu D."/>
            <person name="Zhang Y."/>
        </authorList>
    </citation>
    <scope>NUCLEOTIDE SEQUENCE [LARGE SCALE GENOMIC DNA]</scope>
    <source>
        <strain evidence="2">cv. Niubang</strain>
    </source>
</reference>
<accession>A0ACB8XEM4</accession>
<reference evidence="1 2" key="2">
    <citation type="journal article" date="2022" name="Mol. Ecol. Resour.">
        <title>The genomes of chicory, endive, great burdock and yacon provide insights into Asteraceae paleo-polyploidization history and plant inulin production.</title>
        <authorList>
            <person name="Fan W."/>
            <person name="Wang S."/>
            <person name="Wang H."/>
            <person name="Wang A."/>
            <person name="Jiang F."/>
            <person name="Liu H."/>
            <person name="Zhao H."/>
            <person name="Xu D."/>
            <person name="Zhang Y."/>
        </authorList>
    </citation>
    <scope>NUCLEOTIDE SEQUENCE [LARGE SCALE GENOMIC DNA]</scope>
    <source>
        <strain evidence="2">cv. Niubang</strain>
    </source>
</reference>
<organism evidence="1 2">
    <name type="scientific">Arctium lappa</name>
    <name type="common">Greater burdock</name>
    <name type="synonym">Lappa major</name>
    <dbReference type="NCBI Taxonomy" id="4217"/>
    <lineage>
        <taxon>Eukaryota</taxon>
        <taxon>Viridiplantae</taxon>
        <taxon>Streptophyta</taxon>
        <taxon>Embryophyta</taxon>
        <taxon>Tracheophyta</taxon>
        <taxon>Spermatophyta</taxon>
        <taxon>Magnoliopsida</taxon>
        <taxon>eudicotyledons</taxon>
        <taxon>Gunneridae</taxon>
        <taxon>Pentapetalae</taxon>
        <taxon>asterids</taxon>
        <taxon>campanulids</taxon>
        <taxon>Asterales</taxon>
        <taxon>Asteraceae</taxon>
        <taxon>Carduoideae</taxon>
        <taxon>Cardueae</taxon>
        <taxon>Arctiinae</taxon>
        <taxon>Arctium</taxon>
    </lineage>
</organism>
<name>A0ACB8XEM4_ARCLA</name>
<evidence type="ECO:0000313" key="1">
    <source>
        <dbReference type="EMBL" id="KAI3665299.1"/>
    </source>
</evidence>
<comment type="caution">
    <text evidence="1">The sequence shown here is derived from an EMBL/GenBank/DDBJ whole genome shotgun (WGS) entry which is preliminary data.</text>
</comment>
<gene>
    <name evidence="1" type="ORF">L6452_43923</name>
</gene>
<dbReference type="Proteomes" id="UP001055879">
    <property type="component" value="Linkage Group LG18"/>
</dbReference>
<evidence type="ECO:0000313" key="2">
    <source>
        <dbReference type="Proteomes" id="UP001055879"/>
    </source>
</evidence>